<keyword evidence="3" id="KW-0233">DNA recombination</keyword>
<dbReference type="AlphaFoldDB" id="A0A4Q2K1M9"/>
<dbReference type="Pfam" id="PF00589">
    <property type="entry name" value="Phage_integrase"/>
    <property type="match status" value="1"/>
</dbReference>
<evidence type="ECO:0000256" key="3">
    <source>
        <dbReference type="ARBA" id="ARBA00023172"/>
    </source>
</evidence>
<keyword evidence="2" id="KW-0238">DNA-binding</keyword>
<accession>A0A4Q2K1M9</accession>
<comment type="similarity">
    <text evidence="1">Belongs to the 'phage' integrase family.</text>
</comment>
<dbReference type="GO" id="GO:0003677">
    <property type="term" value="F:DNA binding"/>
    <property type="evidence" value="ECO:0007669"/>
    <property type="project" value="UniProtKB-KW"/>
</dbReference>
<dbReference type="InterPro" id="IPR011010">
    <property type="entry name" value="DNA_brk_join_enz"/>
</dbReference>
<name>A0A4Q2K1M9_9ACTN</name>
<dbReference type="PROSITE" id="PS51898">
    <property type="entry name" value="TYR_RECOMBINASE"/>
    <property type="match status" value="1"/>
</dbReference>
<dbReference type="EMBL" id="SDPW01000001">
    <property type="protein sequence ID" value="RXZ55186.1"/>
    <property type="molecule type" value="Genomic_DNA"/>
</dbReference>
<dbReference type="GO" id="GO:0015074">
    <property type="term" value="P:DNA integration"/>
    <property type="evidence" value="ECO:0007669"/>
    <property type="project" value="InterPro"/>
</dbReference>
<comment type="caution">
    <text evidence="5">The sequence shown here is derived from an EMBL/GenBank/DDBJ whole genome shotgun (WGS) entry which is preliminary data.</text>
</comment>
<dbReference type="InterPro" id="IPR013762">
    <property type="entry name" value="Integrase-like_cat_sf"/>
</dbReference>
<protein>
    <submittedName>
        <fullName evidence="5">Site-specific integrase</fullName>
    </submittedName>
</protein>
<dbReference type="CDD" id="cd01189">
    <property type="entry name" value="INT_ICEBs1_C_like"/>
    <property type="match status" value="1"/>
</dbReference>
<dbReference type="InterPro" id="IPR050090">
    <property type="entry name" value="Tyrosine_recombinase_XerCD"/>
</dbReference>
<dbReference type="SUPFAM" id="SSF56349">
    <property type="entry name" value="DNA breaking-rejoining enzymes"/>
    <property type="match status" value="1"/>
</dbReference>
<dbReference type="InterPro" id="IPR002104">
    <property type="entry name" value="Integrase_catalytic"/>
</dbReference>
<evidence type="ECO:0000313" key="6">
    <source>
        <dbReference type="Proteomes" id="UP000293345"/>
    </source>
</evidence>
<dbReference type="OrthoDB" id="148546at2"/>
<evidence type="ECO:0000313" key="5">
    <source>
        <dbReference type="EMBL" id="RXZ55186.1"/>
    </source>
</evidence>
<dbReference type="PANTHER" id="PTHR30349">
    <property type="entry name" value="PHAGE INTEGRASE-RELATED"/>
    <property type="match status" value="1"/>
</dbReference>
<dbReference type="Proteomes" id="UP000293345">
    <property type="component" value="Unassembled WGS sequence"/>
</dbReference>
<dbReference type="GO" id="GO:0006310">
    <property type="term" value="P:DNA recombination"/>
    <property type="evidence" value="ECO:0007669"/>
    <property type="project" value="UniProtKB-KW"/>
</dbReference>
<evidence type="ECO:0000259" key="4">
    <source>
        <dbReference type="PROSITE" id="PS51898"/>
    </source>
</evidence>
<organism evidence="5 6">
    <name type="scientific">Senegalimassilia faecalis</name>
    <dbReference type="NCBI Taxonomy" id="2509433"/>
    <lineage>
        <taxon>Bacteria</taxon>
        <taxon>Bacillati</taxon>
        <taxon>Actinomycetota</taxon>
        <taxon>Coriobacteriia</taxon>
        <taxon>Coriobacteriales</taxon>
        <taxon>Coriobacteriaceae</taxon>
        <taxon>Senegalimassilia</taxon>
    </lineage>
</organism>
<feature type="domain" description="Tyr recombinase" evidence="4">
    <location>
        <begin position="179"/>
        <end position="381"/>
    </location>
</feature>
<dbReference type="Gene3D" id="1.10.443.10">
    <property type="entry name" value="Intergrase catalytic core"/>
    <property type="match status" value="1"/>
</dbReference>
<proteinExistence type="inferred from homology"/>
<gene>
    <name evidence="5" type="ORF">ET524_10700</name>
</gene>
<evidence type="ECO:0000256" key="2">
    <source>
        <dbReference type="ARBA" id="ARBA00023125"/>
    </source>
</evidence>
<evidence type="ECO:0000256" key="1">
    <source>
        <dbReference type="ARBA" id="ARBA00008857"/>
    </source>
</evidence>
<dbReference type="PANTHER" id="PTHR30349:SF64">
    <property type="entry name" value="PROPHAGE INTEGRASE INTD-RELATED"/>
    <property type="match status" value="1"/>
</dbReference>
<reference evidence="5 6" key="1">
    <citation type="submission" date="2019-01" db="EMBL/GenBank/DDBJ databases">
        <title>Senegalimassilia sp. nov. KGMB04484 isolated human feces.</title>
        <authorList>
            <person name="Han K.-I."/>
            <person name="Kim J.-S."/>
            <person name="Lee K.C."/>
            <person name="Suh M.K."/>
            <person name="Eom M.K."/>
            <person name="Lee J.H."/>
            <person name="Park S.-H."/>
            <person name="Kang S.W."/>
            <person name="Park J.-E."/>
            <person name="Oh B.S."/>
            <person name="Yu S.Y."/>
            <person name="Choi S.-H."/>
            <person name="Lee D.H."/>
            <person name="Yoon H."/>
            <person name="Kim B.-Y."/>
            <person name="Lee J.H."/>
            <person name="Lee J.-S."/>
        </authorList>
    </citation>
    <scope>NUCLEOTIDE SEQUENCE [LARGE SCALE GENOMIC DNA]</scope>
    <source>
        <strain evidence="5 6">KGMB04484</strain>
    </source>
</reference>
<keyword evidence="6" id="KW-1185">Reference proteome</keyword>
<dbReference type="InterPro" id="IPR010998">
    <property type="entry name" value="Integrase_recombinase_N"/>
</dbReference>
<dbReference type="Gene3D" id="1.10.150.130">
    <property type="match status" value="1"/>
</dbReference>
<sequence length="394" mass="43905">MGVEVKQDGKGVWFAQPYLGRTPEGKQIRPRRSFPDAVTREEAQALADAWASQLTFDGQIKSTLIADLLREYIADRQAKGAAVNTVKRWTLFTRSYVGRYLKGKVARDLTAYELNSFERRLMVPKELGGQGLSQNTVVSVHHFLQGAFSYWVRIGICDANPMLMVAKPDEQRHEAVVIDEWDFQTLDAAVSNRLYPTKRSKQTMRDAAYSFAAWFALHTGMRVGEVCAVRRRDLHKAQGYVLVCGTALEPPGGGVIRSNTTKSKKPRQVSLTDSEWSRVYSFMEQQDGFSDAFTPDSALVSVDGSFMRPTTVSKAFSRTRDRCGLPKACTFHSLRHTHATWCLANGVDLKTLAARLGHANEATTLRLYAHLMPGRDAAAAKAFEEFAESLKSGV</sequence>